<feature type="non-terminal residue" evidence="2">
    <location>
        <position position="103"/>
    </location>
</feature>
<proteinExistence type="predicted"/>
<dbReference type="InterPro" id="IPR027417">
    <property type="entry name" value="P-loop_NTPase"/>
</dbReference>
<dbReference type="Proteomes" id="UP000027265">
    <property type="component" value="Unassembled WGS sequence"/>
</dbReference>
<dbReference type="OrthoDB" id="2499463at2759"/>
<sequence length="103" mass="12015">HEADKKLSYDNLEHARLAANKKSGYDSEQSRTDLRRLFHQQFHYDPYDWQVDILETFYLGLDCTLIAGTGSGKTMPFVMPLLLQDRRKMVVIISPLKNLEQDQ</sequence>
<dbReference type="STRING" id="933084.A0A067P2R0"/>
<protein>
    <recommendedName>
        <fullName evidence="1">DEAD/DEAH-box helicase domain-containing protein</fullName>
    </recommendedName>
</protein>
<name>A0A067P2R0_9AGAM</name>
<reference evidence="3" key="1">
    <citation type="journal article" date="2014" name="Proc. Natl. Acad. Sci. U.S.A.">
        <title>Extensive sampling of basidiomycete genomes demonstrates inadequacy of the white-rot/brown-rot paradigm for wood decay fungi.</title>
        <authorList>
            <person name="Riley R."/>
            <person name="Salamov A.A."/>
            <person name="Brown D.W."/>
            <person name="Nagy L.G."/>
            <person name="Floudas D."/>
            <person name="Held B.W."/>
            <person name="Levasseur A."/>
            <person name="Lombard V."/>
            <person name="Morin E."/>
            <person name="Otillar R."/>
            <person name="Lindquist E.A."/>
            <person name="Sun H."/>
            <person name="LaButti K.M."/>
            <person name="Schmutz J."/>
            <person name="Jabbour D."/>
            <person name="Luo H."/>
            <person name="Baker S.E."/>
            <person name="Pisabarro A.G."/>
            <person name="Walton J.D."/>
            <person name="Blanchette R.A."/>
            <person name="Henrissat B."/>
            <person name="Martin F."/>
            <person name="Cullen D."/>
            <person name="Hibbett D.S."/>
            <person name="Grigoriev I.V."/>
        </authorList>
    </citation>
    <scope>NUCLEOTIDE SEQUENCE [LARGE SCALE GENOMIC DNA]</scope>
    <source>
        <strain evidence="3">MUCL 33604</strain>
    </source>
</reference>
<dbReference type="AlphaFoldDB" id="A0A067P2R0"/>
<feature type="non-terminal residue" evidence="2">
    <location>
        <position position="1"/>
    </location>
</feature>
<accession>A0A067P2R0</accession>
<dbReference type="EMBL" id="KL197795">
    <property type="protein sequence ID" value="KDQ49213.1"/>
    <property type="molecule type" value="Genomic_DNA"/>
</dbReference>
<dbReference type="Gene3D" id="3.40.50.300">
    <property type="entry name" value="P-loop containing nucleotide triphosphate hydrolases"/>
    <property type="match status" value="1"/>
</dbReference>
<gene>
    <name evidence="2" type="ORF">JAAARDRAFT_112333</name>
</gene>
<dbReference type="InParanoid" id="A0A067P2R0"/>
<organism evidence="2 3">
    <name type="scientific">Jaapia argillacea MUCL 33604</name>
    <dbReference type="NCBI Taxonomy" id="933084"/>
    <lineage>
        <taxon>Eukaryota</taxon>
        <taxon>Fungi</taxon>
        <taxon>Dikarya</taxon>
        <taxon>Basidiomycota</taxon>
        <taxon>Agaricomycotina</taxon>
        <taxon>Agaricomycetes</taxon>
        <taxon>Agaricomycetidae</taxon>
        <taxon>Jaapiales</taxon>
        <taxon>Jaapiaceae</taxon>
        <taxon>Jaapia</taxon>
    </lineage>
</organism>
<dbReference type="SUPFAM" id="SSF52540">
    <property type="entry name" value="P-loop containing nucleoside triphosphate hydrolases"/>
    <property type="match status" value="1"/>
</dbReference>
<dbReference type="GO" id="GO:0003676">
    <property type="term" value="F:nucleic acid binding"/>
    <property type="evidence" value="ECO:0007669"/>
    <property type="project" value="InterPro"/>
</dbReference>
<dbReference type="GO" id="GO:0005524">
    <property type="term" value="F:ATP binding"/>
    <property type="evidence" value="ECO:0007669"/>
    <property type="project" value="InterPro"/>
</dbReference>
<evidence type="ECO:0000313" key="2">
    <source>
        <dbReference type="EMBL" id="KDQ49213.1"/>
    </source>
</evidence>
<keyword evidence="3" id="KW-1185">Reference proteome</keyword>
<dbReference type="HOGENOM" id="CLU_001103_19_5_1"/>
<evidence type="ECO:0000313" key="3">
    <source>
        <dbReference type="Proteomes" id="UP000027265"/>
    </source>
</evidence>
<dbReference type="Pfam" id="PF00270">
    <property type="entry name" value="DEAD"/>
    <property type="match status" value="1"/>
</dbReference>
<dbReference type="InterPro" id="IPR011545">
    <property type="entry name" value="DEAD/DEAH_box_helicase_dom"/>
</dbReference>
<feature type="domain" description="DEAD/DEAH-box helicase" evidence="1">
    <location>
        <begin position="50"/>
        <end position="103"/>
    </location>
</feature>
<evidence type="ECO:0000259" key="1">
    <source>
        <dbReference type="Pfam" id="PF00270"/>
    </source>
</evidence>